<feature type="transmembrane region" description="Helical" evidence="2">
    <location>
        <begin position="387"/>
        <end position="405"/>
    </location>
</feature>
<feature type="compositionally biased region" description="Polar residues" evidence="1">
    <location>
        <begin position="712"/>
        <end position="723"/>
    </location>
</feature>
<evidence type="ECO:0000313" key="5">
    <source>
        <dbReference type="EMBL" id="KAL0575972.1"/>
    </source>
</evidence>
<evidence type="ECO:0000256" key="1">
    <source>
        <dbReference type="SAM" id="MobiDB-lite"/>
    </source>
</evidence>
<keyword evidence="2" id="KW-1133">Transmembrane helix</keyword>
<evidence type="ECO:0008006" key="7">
    <source>
        <dbReference type="Google" id="ProtNLM"/>
    </source>
</evidence>
<feature type="region of interest" description="Disordered" evidence="1">
    <location>
        <begin position="605"/>
        <end position="674"/>
    </location>
</feature>
<gene>
    <name evidence="5" type="ORF">V5O48_006006</name>
</gene>
<dbReference type="PANTHER" id="PTHR35859:SF1">
    <property type="entry name" value="NONSELECTIVE CATION CHANNEL PROTEIN"/>
    <property type="match status" value="1"/>
</dbReference>
<feature type="transmembrane region" description="Helical" evidence="2">
    <location>
        <begin position="500"/>
        <end position="521"/>
    </location>
</feature>
<keyword evidence="6" id="KW-1185">Reference proteome</keyword>
<protein>
    <recommendedName>
        <fullName evidence="7">Receptor-activated Ca2+-permeable cation channel</fullName>
    </recommendedName>
</protein>
<dbReference type="InterPro" id="IPR052971">
    <property type="entry name" value="TRP_calcium_channel"/>
</dbReference>
<feature type="domain" description="Calcium channel YVC1-like C-terminal transmembrane" evidence="4">
    <location>
        <begin position="251"/>
        <end position="547"/>
    </location>
</feature>
<accession>A0ABR3FKP5</accession>
<feature type="region of interest" description="Disordered" evidence="1">
    <location>
        <begin position="709"/>
        <end position="818"/>
    </location>
</feature>
<proteinExistence type="predicted"/>
<feature type="transmembrane region" description="Helical" evidence="2">
    <location>
        <begin position="357"/>
        <end position="380"/>
    </location>
</feature>
<name>A0ABR3FKP5_9AGAR</name>
<dbReference type="PANTHER" id="PTHR35859">
    <property type="entry name" value="NONSELECTIVE CATION CHANNEL PROTEIN"/>
    <property type="match status" value="1"/>
</dbReference>
<evidence type="ECO:0000259" key="4">
    <source>
        <dbReference type="Pfam" id="PF23317"/>
    </source>
</evidence>
<evidence type="ECO:0000313" key="6">
    <source>
        <dbReference type="Proteomes" id="UP001465976"/>
    </source>
</evidence>
<feature type="transmembrane region" description="Helical" evidence="2">
    <location>
        <begin position="326"/>
        <end position="345"/>
    </location>
</feature>
<feature type="transmembrane region" description="Helical" evidence="2">
    <location>
        <begin position="437"/>
        <end position="462"/>
    </location>
</feature>
<dbReference type="EMBL" id="JBAHYK010000257">
    <property type="protein sequence ID" value="KAL0575972.1"/>
    <property type="molecule type" value="Genomic_DNA"/>
</dbReference>
<keyword evidence="2" id="KW-0812">Transmembrane</keyword>
<keyword evidence="2" id="KW-0472">Membrane</keyword>
<feature type="compositionally biased region" description="Low complexity" evidence="1">
    <location>
        <begin position="769"/>
        <end position="780"/>
    </location>
</feature>
<dbReference type="InterPro" id="IPR056337">
    <property type="entry name" value="LHD_YVC1"/>
</dbReference>
<dbReference type="Pfam" id="PF23317">
    <property type="entry name" value="YVC1_C"/>
    <property type="match status" value="1"/>
</dbReference>
<feature type="domain" description="YVC1 N-terminal linker helical" evidence="3">
    <location>
        <begin position="20"/>
        <end position="202"/>
    </location>
</feature>
<reference evidence="5 6" key="1">
    <citation type="submission" date="2024-02" db="EMBL/GenBank/DDBJ databases">
        <title>A draft genome for the cacao thread blight pathogen Marasmius crinis-equi.</title>
        <authorList>
            <person name="Cohen S.P."/>
            <person name="Baruah I.K."/>
            <person name="Amoako-Attah I."/>
            <person name="Bukari Y."/>
            <person name="Meinhardt L.W."/>
            <person name="Bailey B.A."/>
        </authorList>
    </citation>
    <scope>NUCLEOTIDE SEQUENCE [LARGE SCALE GENOMIC DNA]</scope>
    <source>
        <strain evidence="5 6">GH-76</strain>
    </source>
</reference>
<evidence type="ECO:0000259" key="3">
    <source>
        <dbReference type="Pfam" id="PF23190"/>
    </source>
</evidence>
<organism evidence="5 6">
    <name type="scientific">Marasmius crinis-equi</name>
    <dbReference type="NCBI Taxonomy" id="585013"/>
    <lineage>
        <taxon>Eukaryota</taxon>
        <taxon>Fungi</taxon>
        <taxon>Dikarya</taxon>
        <taxon>Basidiomycota</taxon>
        <taxon>Agaricomycotina</taxon>
        <taxon>Agaricomycetes</taxon>
        <taxon>Agaricomycetidae</taxon>
        <taxon>Agaricales</taxon>
        <taxon>Marasmiineae</taxon>
        <taxon>Marasmiaceae</taxon>
        <taxon>Marasmius</taxon>
    </lineage>
</organism>
<feature type="compositionally biased region" description="Polar residues" evidence="1">
    <location>
        <begin position="755"/>
        <end position="768"/>
    </location>
</feature>
<feature type="compositionally biased region" description="Basic and acidic residues" evidence="1">
    <location>
        <begin position="793"/>
        <end position="804"/>
    </location>
</feature>
<dbReference type="Pfam" id="PF23190">
    <property type="entry name" value="LHD_TRPY1"/>
    <property type="match status" value="1"/>
</dbReference>
<feature type="compositionally biased region" description="Polar residues" evidence="1">
    <location>
        <begin position="617"/>
        <end position="651"/>
    </location>
</feature>
<evidence type="ECO:0000256" key="2">
    <source>
        <dbReference type="SAM" id="Phobius"/>
    </source>
</evidence>
<comment type="caution">
    <text evidence="5">The sequence shown here is derived from an EMBL/GenBank/DDBJ whole genome shotgun (WGS) entry which is preliminary data.</text>
</comment>
<feature type="transmembrane region" description="Helical" evidence="2">
    <location>
        <begin position="527"/>
        <end position="543"/>
    </location>
</feature>
<sequence>MSETQPLLLPRDVEDTPVYPTIHMIRTDVIHFIDTPLSYEALTAPDLTYTLIRPLVEKYGALQQDGNRAVVFCFLINRVHFSRDKNLTTASVSRSRAELCEILAARVLREYGNSMMDLALALTTSWSVYNGADEGLMEMARDEREDLEERVGNAIEVAIVGKARRFLNSSACQKVIDSIWSGKCVYQAQSSHSILSDTYKRNPIHFYDPHKAPLLDHYRLKVPFIRSVLEYLKYIIVPGRLMSPLTHSLASFLILFVLFVFAVELSERDTLNVSEVLFMVYAAGFTLEKVAAMQEHGIRVATWIPYAFLRLYGVYHHHRWARSTGIDMLAIIACLMFPRLAFVTLQNNLMVLSLRAMMIQFLALMLIAAFCFCGFLYALWTLSRTDAQYTVGTIAWWMLDLWFGLDASGFDKASQSASSNSSINIPDTLPPAEFHPLMGPVLMVTYACLSNTLLLTVLVSILSNTFAKINEDAAAEAMFRRAVSTIEGVKADSLFSYQPPINLVAVCIMLPLSYILTPRWFHKVNVFMIRLTSFPILLLIASYERQAKLNGTIGFYDTASAIGEKLIDTLPRTLKRLSLFEGLAGTDADIDAIFEIEDELNTSALDTTREDVEMAPKSTNTSQRRGSSSHPKPTSLSTASNGSAPSPSQDRTQGHVHFESPATPPSPPQHIPPRARVNSVLNRGAELAHSFTSPLAQIYQPLIVDDIPASDDSYTSQQPQVSGSPGRGPAPLISYGPASRRRLSSIQGIHRRTTSDMQRVVSPSQGLHRSQSQRKPSPSSVTGVTVFPSVEEAADKSEDDKKVLTESPPPMTSPLPTVGQVLEDMDADSAQMRWNKRLDQMEQRQQRIESLLEKIAEDIAASRK</sequence>
<dbReference type="Proteomes" id="UP001465976">
    <property type="component" value="Unassembled WGS sequence"/>
</dbReference>
<feature type="transmembrane region" description="Helical" evidence="2">
    <location>
        <begin position="245"/>
        <end position="263"/>
    </location>
</feature>
<feature type="compositionally biased region" description="Pro residues" evidence="1">
    <location>
        <begin position="662"/>
        <end position="671"/>
    </location>
</feature>
<dbReference type="InterPro" id="IPR056336">
    <property type="entry name" value="YVC1_C"/>
</dbReference>